<dbReference type="GO" id="GO:0050380">
    <property type="term" value="F:undecaprenyl-diphosphatase activity"/>
    <property type="evidence" value="ECO:0007669"/>
    <property type="project" value="UniProtKB-EC"/>
</dbReference>
<dbReference type="OrthoDB" id="9780507at2"/>
<dbReference type="Pfam" id="PF01569">
    <property type="entry name" value="PAP2"/>
    <property type="match status" value="1"/>
</dbReference>
<evidence type="ECO:0000313" key="13">
    <source>
        <dbReference type="Proteomes" id="UP000031977"/>
    </source>
</evidence>
<evidence type="ECO:0000256" key="10">
    <source>
        <dbReference type="SAM" id="Phobius"/>
    </source>
</evidence>
<gene>
    <name evidence="12" type="ORF">SU60_17995</name>
</gene>
<keyword evidence="7 10" id="KW-0472">Membrane</keyword>
<dbReference type="SMART" id="SM00014">
    <property type="entry name" value="acidPPc"/>
    <property type="match status" value="1"/>
</dbReference>
<keyword evidence="13" id="KW-1185">Reference proteome</keyword>
<dbReference type="EC" id="3.6.1.27" evidence="2"/>
<evidence type="ECO:0000256" key="1">
    <source>
        <dbReference type="ARBA" id="ARBA00004651"/>
    </source>
</evidence>
<keyword evidence="6 10" id="KW-1133">Transmembrane helix</keyword>
<reference evidence="12 13" key="1">
    <citation type="submission" date="2015-01" db="EMBL/GenBank/DDBJ databases">
        <title>Draft genome of Vibrio mytili type strain CAIM 528.</title>
        <authorList>
            <person name="Gonzalez-Castillo A."/>
            <person name="Gomez-Gil B."/>
            <person name="Enciso-Ibarra J."/>
        </authorList>
    </citation>
    <scope>NUCLEOTIDE SEQUENCE [LARGE SCALE GENOMIC DNA]</scope>
    <source>
        <strain evidence="12 13">CAIM 528</strain>
    </source>
</reference>
<evidence type="ECO:0000256" key="4">
    <source>
        <dbReference type="ARBA" id="ARBA00022692"/>
    </source>
</evidence>
<evidence type="ECO:0000256" key="9">
    <source>
        <dbReference type="ARBA" id="ARBA00047594"/>
    </source>
</evidence>
<feature type="transmembrane region" description="Helical" evidence="10">
    <location>
        <begin position="64"/>
        <end position="86"/>
    </location>
</feature>
<feature type="transmembrane region" description="Helical" evidence="10">
    <location>
        <begin position="132"/>
        <end position="156"/>
    </location>
</feature>
<dbReference type="CDD" id="cd01610">
    <property type="entry name" value="PAP2_like"/>
    <property type="match status" value="1"/>
</dbReference>
<evidence type="ECO:0000313" key="12">
    <source>
        <dbReference type="EMBL" id="KIN09595.1"/>
    </source>
</evidence>
<keyword evidence="3" id="KW-1003">Cell membrane</keyword>
<dbReference type="PANTHER" id="PTHR14969">
    <property type="entry name" value="SPHINGOSINE-1-PHOSPHATE PHOSPHOHYDROLASE"/>
    <property type="match status" value="1"/>
</dbReference>
<evidence type="ECO:0000256" key="8">
    <source>
        <dbReference type="ARBA" id="ARBA00032707"/>
    </source>
</evidence>
<evidence type="ECO:0000256" key="2">
    <source>
        <dbReference type="ARBA" id="ARBA00012374"/>
    </source>
</evidence>
<evidence type="ECO:0000256" key="6">
    <source>
        <dbReference type="ARBA" id="ARBA00022989"/>
    </source>
</evidence>
<dbReference type="EMBL" id="JXOK01000076">
    <property type="protein sequence ID" value="KIN09595.1"/>
    <property type="molecule type" value="Genomic_DNA"/>
</dbReference>
<dbReference type="STRING" id="50718.SU60_17995"/>
<protein>
    <recommendedName>
        <fullName evidence="2">undecaprenyl-diphosphate phosphatase</fullName>
        <ecNumber evidence="2">3.6.1.27</ecNumber>
    </recommendedName>
    <alternativeName>
        <fullName evidence="8">Undecaprenyl pyrophosphate phosphatase</fullName>
    </alternativeName>
</protein>
<comment type="catalytic activity">
    <reaction evidence="9">
        <text>di-trans,octa-cis-undecaprenyl diphosphate + H2O = di-trans,octa-cis-undecaprenyl phosphate + phosphate + H(+)</text>
        <dbReference type="Rhea" id="RHEA:28094"/>
        <dbReference type="ChEBI" id="CHEBI:15377"/>
        <dbReference type="ChEBI" id="CHEBI:15378"/>
        <dbReference type="ChEBI" id="CHEBI:43474"/>
        <dbReference type="ChEBI" id="CHEBI:58405"/>
        <dbReference type="ChEBI" id="CHEBI:60392"/>
        <dbReference type="EC" id="3.6.1.27"/>
    </reaction>
</comment>
<proteinExistence type="predicted"/>
<dbReference type="PANTHER" id="PTHR14969:SF62">
    <property type="entry name" value="DECAPRENYLPHOSPHORYL-5-PHOSPHORIBOSE PHOSPHATASE RV3807C-RELATED"/>
    <property type="match status" value="1"/>
</dbReference>
<dbReference type="InterPro" id="IPR036938">
    <property type="entry name" value="PAP2/HPO_sf"/>
</dbReference>
<keyword evidence="5" id="KW-0378">Hydrolase</keyword>
<keyword evidence="4 10" id="KW-0812">Transmembrane</keyword>
<comment type="caution">
    <text evidence="12">The sequence shown here is derived from an EMBL/GenBank/DDBJ whole genome shotgun (WGS) entry which is preliminary data.</text>
</comment>
<accession>A0A0C3I3K2</accession>
<evidence type="ECO:0000256" key="3">
    <source>
        <dbReference type="ARBA" id="ARBA00022475"/>
    </source>
</evidence>
<dbReference type="Gene3D" id="1.20.144.10">
    <property type="entry name" value="Phosphatidic acid phosphatase type 2/haloperoxidase"/>
    <property type="match status" value="1"/>
</dbReference>
<feature type="domain" description="Phosphatidic acid phosphatase type 2/haloperoxidase" evidence="11">
    <location>
        <begin position="68"/>
        <end position="177"/>
    </location>
</feature>
<feature type="transmembrane region" description="Helical" evidence="10">
    <location>
        <begin position="162"/>
        <end position="181"/>
    </location>
</feature>
<evidence type="ECO:0000256" key="7">
    <source>
        <dbReference type="ARBA" id="ARBA00023136"/>
    </source>
</evidence>
<comment type="subcellular location">
    <subcellularLocation>
        <location evidence="1">Cell membrane</location>
        <topology evidence="1">Multi-pass membrane protein</topology>
    </subcellularLocation>
</comment>
<dbReference type="RefSeq" id="WP_041156745.1">
    <property type="nucleotide sequence ID" value="NZ_CBCRVP010000014.1"/>
</dbReference>
<name>A0A0C3I3K2_9VIBR</name>
<dbReference type="SUPFAM" id="SSF48317">
    <property type="entry name" value="Acid phosphatase/Vanadium-dependent haloperoxidase"/>
    <property type="match status" value="1"/>
</dbReference>
<dbReference type="AlphaFoldDB" id="A0A0C3I3K2"/>
<organism evidence="12 13">
    <name type="scientific">Vibrio mytili</name>
    <dbReference type="NCBI Taxonomy" id="50718"/>
    <lineage>
        <taxon>Bacteria</taxon>
        <taxon>Pseudomonadati</taxon>
        <taxon>Pseudomonadota</taxon>
        <taxon>Gammaproteobacteria</taxon>
        <taxon>Vibrionales</taxon>
        <taxon>Vibrionaceae</taxon>
        <taxon>Vibrio</taxon>
    </lineage>
</organism>
<evidence type="ECO:0000256" key="5">
    <source>
        <dbReference type="ARBA" id="ARBA00022801"/>
    </source>
</evidence>
<dbReference type="InterPro" id="IPR000326">
    <property type="entry name" value="PAP2/HPO"/>
</dbReference>
<evidence type="ECO:0000259" key="11">
    <source>
        <dbReference type="SMART" id="SM00014"/>
    </source>
</evidence>
<sequence length="182" mass="19684">MRTIESIAHPFTKIAKLDLAVSSVCLQHRFNQPVANVSKAISHSGDGHLYLALGLVAWLVDKQYGAIFLLSGLLAFVIELPIYWTLKNSFKRRRPEELNALLPAFITPSDRYSLPSGHTAAGFVMATLIDHYYPGMGSAAFIWASLIGMSRILLGVHFVTDVMIGALLGSVCGGLAIMIVGA</sequence>
<dbReference type="Proteomes" id="UP000031977">
    <property type="component" value="Unassembled WGS sequence"/>
</dbReference>
<dbReference type="GO" id="GO:0005886">
    <property type="term" value="C:plasma membrane"/>
    <property type="evidence" value="ECO:0007669"/>
    <property type="project" value="UniProtKB-SubCell"/>
</dbReference>